<feature type="signal peptide" evidence="2">
    <location>
        <begin position="1"/>
        <end position="22"/>
    </location>
</feature>
<evidence type="ECO:0000256" key="1">
    <source>
        <dbReference type="SAM" id="MobiDB-lite"/>
    </source>
</evidence>
<proteinExistence type="predicted"/>
<keyword evidence="4" id="KW-1185">Reference proteome</keyword>
<organism evidence="3 4">
    <name type="scientific">Nelumbo nucifera</name>
    <name type="common">Sacred lotus</name>
    <dbReference type="NCBI Taxonomy" id="4432"/>
    <lineage>
        <taxon>Eukaryota</taxon>
        <taxon>Viridiplantae</taxon>
        <taxon>Streptophyta</taxon>
        <taxon>Embryophyta</taxon>
        <taxon>Tracheophyta</taxon>
        <taxon>Spermatophyta</taxon>
        <taxon>Magnoliopsida</taxon>
        <taxon>Proteales</taxon>
        <taxon>Nelumbonaceae</taxon>
        <taxon>Nelumbo</taxon>
    </lineage>
</organism>
<gene>
    <name evidence="3" type="ORF">HUJ06_018646</name>
</gene>
<name>A0A823A043_NELNU</name>
<dbReference type="Proteomes" id="UP000607653">
    <property type="component" value="Unassembled WGS sequence"/>
</dbReference>
<dbReference type="AlphaFoldDB" id="A0A823A043"/>
<evidence type="ECO:0000313" key="3">
    <source>
        <dbReference type="EMBL" id="DAD48709.1"/>
    </source>
</evidence>
<accession>A0A823A043</accession>
<keyword evidence="2" id="KW-0732">Signal</keyword>
<feature type="compositionally biased region" description="Basic and acidic residues" evidence="1">
    <location>
        <begin position="73"/>
        <end position="88"/>
    </location>
</feature>
<dbReference type="EMBL" id="DUZY01000008">
    <property type="protein sequence ID" value="DAD48709.1"/>
    <property type="molecule type" value="Genomic_DNA"/>
</dbReference>
<feature type="chain" id="PRO_5032847579" description="Secreted protein" evidence="2">
    <location>
        <begin position="23"/>
        <end position="112"/>
    </location>
</feature>
<sequence>MRLLIELFAQPLMVLWLSRVQAFSICEKSIPSNPIQPHRWLKVYTSSSASQKFDLVSPARKLLTPGKPHRRRREESLTRKATTVDERLRHRHKKEPLDVRNLFVCRRRNPGN</sequence>
<evidence type="ECO:0000256" key="2">
    <source>
        <dbReference type="SAM" id="SignalP"/>
    </source>
</evidence>
<protein>
    <recommendedName>
        <fullName evidence="5">Secreted protein</fullName>
    </recommendedName>
</protein>
<feature type="region of interest" description="Disordered" evidence="1">
    <location>
        <begin position="62"/>
        <end position="91"/>
    </location>
</feature>
<reference evidence="3 4" key="1">
    <citation type="journal article" date="2020" name="Mol. Biol. Evol.">
        <title>Distinct Expression and Methylation Patterns for Genes with Different Fates following a Single Whole-Genome Duplication in Flowering Plants.</title>
        <authorList>
            <person name="Shi T."/>
            <person name="Rahmani R.S."/>
            <person name="Gugger P.F."/>
            <person name="Wang M."/>
            <person name="Li H."/>
            <person name="Zhang Y."/>
            <person name="Li Z."/>
            <person name="Wang Q."/>
            <person name="Van de Peer Y."/>
            <person name="Marchal K."/>
            <person name="Chen J."/>
        </authorList>
    </citation>
    <scope>NUCLEOTIDE SEQUENCE [LARGE SCALE GENOMIC DNA]</scope>
    <source>
        <tissue evidence="3">Leaf</tissue>
    </source>
</reference>
<comment type="caution">
    <text evidence="3">The sequence shown here is derived from an EMBL/GenBank/DDBJ whole genome shotgun (WGS) entry which is preliminary data.</text>
</comment>
<evidence type="ECO:0000313" key="4">
    <source>
        <dbReference type="Proteomes" id="UP000607653"/>
    </source>
</evidence>
<evidence type="ECO:0008006" key="5">
    <source>
        <dbReference type="Google" id="ProtNLM"/>
    </source>
</evidence>